<dbReference type="Pfam" id="PF02426">
    <property type="entry name" value="MIase"/>
    <property type="match status" value="1"/>
</dbReference>
<accession>A0ABY2KI39</accession>
<evidence type="ECO:0000313" key="4">
    <source>
        <dbReference type="Proteomes" id="UP000297741"/>
    </source>
</evidence>
<feature type="region of interest" description="Disordered" evidence="1">
    <location>
        <begin position="94"/>
        <end position="128"/>
    </location>
</feature>
<dbReference type="EMBL" id="RPEM01000013">
    <property type="protein sequence ID" value="TGD41971.1"/>
    <property type="molecule type" value="Genomic_DNA"/>
</dbReference>
<name>A0ABY2KI39_9RHOB</name>
<dbReference type="InterPro" id="IPR026029">
    <property type="entry name" value="MLI_dom"/>
</dbReference>
<dbReference type="InterPro" id="IPR011008">
    <property type="entry name" value="Dimeric_a/b-barrel"/>
</dbReference>
<evidence type="ECO:0000313" key="3">
    <source>
        <dbReference type="EMBL" id="TGD41971.1"/>
    </source>
</evidence>
<feature type="compositionally biased region" description="Basic residues" evidence="1">
    <location>
        <begin position="105"/>
        <end position="128"/>
    </location>
</feature>
<gene>
    <name evidence="3" type="ORF">EEB11_16275</name>
</gene>
<evidence type="ECO:0000256" key="1">
    <source>
        <dbReference type="SAM" id="MobiDB-lite"/>
    </source>
</evidence>
<comment type="caution">
    <text evidence="3">The sequence shown here is derived from an EMBL/GenBank/DDBJ whole genome shotgun (WGS) entry which is preliminary data.</text>
</comment>
<protein>
    <submittedName>
        <fullName evidence="3">Muconolactone delta-isomerase</fullName>
    </submittedName>
</protein>
<keyword evidence="4" id="KW-1185">Reference proteome</keyword>
<evidence type="ECO:0000259" key="2">
    <source>
        <dbReference type="Pfam" id="PF02426"/>
    </source>
</evidence>
<dbReference type="Proteomes" id="UP000297741">
    <property type="component" value="Unassembled WGS sequence"/>
</dbReference>
<feature type="domain" description="Muconolactone isomerase" evidence="2">
    <location>
        <begin position="1"/>
        <end position="83"/>
    </location>
</feature>
<proteinExistence type="predicted"/>
<feature type="compositionally biased region" description="Basic and acidic residues" evidence="1">
    <location>
        <begin position="94"/>
        <end position="104"/>
    </location>
</feature>
<reference evidence="3 4" key="1">
    <citation type="submission" date="2018-11" db="EMBL/GenBank/DDBJ databases">
        <title>Tabrizicola sp. isolated from sediment of alpine lake.</title>
        <authorList>
            <person name="Liu Z."/>
        </authorList>
    </citation>
    <scope>NUCLEOTIDE SEQUENCE [LARGE SCALE GENOMIC DNA]</scope>
    <source>
        <strain evidence="3 4">DRYC-M-16</strain>
    </source>
</reference>
<organism evidence="3 4">
    <name type="scientific">Pseudotabrizicola sediminis</name>
    <dbReference type="NCBI Taxonomy" id="2486418"/>
    <lineage>
        <taxon>Bacteria</taxon>
        <taxon>Pseudomonadati</taxon>
        <taxon>Pseudomonadota</taxon>
        <taxon>Alphaproteobacteria</taxon>
        <taxon>Rhodobacterales</taxon>
        <taxon>Paracoccaceae</taxon>
        <taxon>Pseudotabrizicola</taxon>
    </lineage>
</organism>
<dbReference type="SUPFAM" id="SSF54909">
    <property type="entry name" value="Dimeric alpha+beta barrel"/>
    <property type="match status" value="1"/>
</dbReference>
<sequence>MTVLLPADMPEDRAAEIEALEKTYAQDLQRQRIWRHLWRVAGSYSNLSIFDCRDNAHLHEVLTGLPLYPWMKITVSPLCRHPSTWMTNDADRRDHLRRGWDPGCHHRTTGRGRVPHRGAGYRRTRSPP</sequence>
<dbReference type="Gene3D" id="3.30.70.1060">
    <property type="entry name" value="Dimeric alpha+beta barrel"/>
    <property type="match status" value="1"/>
</dbReference>